<gene>
    <name evidence="2" type="ORF">llap_11688</name>
</gene>
<dbReference type="AlphaFoldDB" id="A0A2I0TW31"/>
<dbReference type="EMBL" id="KZ506898">
    <property type="protein sequence ID" value="PKU38001.1"/>
    <property type="molecule type" value="Genomic_DNA"/>
</dbReference>
<reference evidence="3" key="2">
    <citation type="submission" date="2017-12" db="EMBL/GenBank/DDBJ databases">
        <title>Genome sequence of the Bar-tailed Godwit (Limosa lapponica baueri).</title>
        <authorList>
            <person name="Lima N.C.B."/>
            <person name="Parody-Merino A.M."/>
            <person name="Battley P.F."/>
            <person name="Fidler A.E."/>
            <person name="Prosdocimi F."/>
        </authorList>
    </citation>
    <scope>NUCLEOTIDE SEQUENCE [LARGE SCALE GENOMIC DNA]</scope>
</reference>
<evidence type="ECO:0000313" key="2">
    <source>
        <dbReference type="EMBL" id="PKU38001.1"/>
    </source>
</evidence>
<sequence length="98" mass="10598">MVWDFTPEQLQDPDKVIEYLKGKCSGCSREAQLTTLCWGLASIHQTLLNTVQHPQEKERETRPTGSVTTATSVAAPTPGLDTAADTATIPTALADTNR</sequence>
<keyword evidence="2" id="KW-0378">Hydrolase</keyword>
<keyword evidence="3" id="KW-1185">Reference proteome</keyword>
<accession>A0A2I0TW31</accession>
<evidence type="ECO:0000256" key="1">
    <source>
        <dbReference type="SAM" id="MobiDB-lite"/>
    </source>
</evidence>
<protein>
    <submittedName>
        <fullName evidence="2">Ubiquitin carboxyl-terminal hydrolase 4</fullName>
    </submittedName>
</protein>
<reference evidence="3" key="1">
    <citation type="submission" date="2017-11" db="EMBL/GenBank/DDBJ databases">
        <authorList>
            <person name="Lima N.C."/>
            <person name="Parody-Merino A.M."/>
            <person name="Battley P.F."/>
            <person name="Fidler A.E."/>
            <person name="Prosdocimi F."/>
        </authorList>
    </citation>
    <scope>NUCLEOTIDE SEQUENCE [LARGE SCALE GENOMIC DNA]</scope>
</reference>
<feature type="region of interest" description="Disordered" evidence="1">
    <location>
        <begin position="51"/>
        <end position="98"/>
    </location>
</feature>
<feature type="compositionally biased region" description="Low complexity" evidence="1">
    <location>
        <begin position="63"/>
        <end position="98"/>
    </location>
</feature>
<proteinExistence type="predicted"/>
<organism evidence="2 3">
    <name type="scientific">Limosa lapponica baueri</name>
    <dbReference type="NCBI Taxonomy" id="1758121"/>
    <lineage>
        <taxon>Eukaryota</taxon>
        <taxon>Metazoa</taxon>
        <taxon>Chordata</taxon>
        <taxon>Craniata</taxon>
        <taxon>Vertebrata</taxon>
        <taxon>Euteleostomi</taxon>
        <taxon>Archelosauria</taxon>
        <taxon>Archosauria</taxon>
        <taxon>Dinosauria</taxon>
        <taxon>Saurischia</taxon>
        <taxon>Theropoda</taxon>
        <taxon>Coelurosauria</taxon>
        <taxon>Aves</taxon>
        <taxon>Neognathae</taxon>
        <taxon>Neoaves</taxon>
        <taxon>Charadriiformes</taxon>
        <taxon>Scolopacidae</taxon>
        <taxon>Limosa</taxon>
    </lineage>
</organism>
<dbReference type="OrthoDB" id="9398059at2759"/>
<name>A0A2I0TW31_LIMLA</name>
<evidence type="ECO:0000313" key="3">
    <source>
        <dbReference type="Proteomes" id="UP000233556"/>
    </source>
</evidence>
<dbReference type="GO" id="GO:0016787">
    <property type="term" value="F:hydrolase activity"/>
    <property type="evidence" value="ECO:0007669"/>
    <property type="project" value="UniProtKB-KW"/>
</dbReference>
<dbReference type="Proteomes" id="UP000233556">
    <property type="component" value="Unassembled WGS sequence"/>
</dbReference>